<dbReference type="InterPro" id="IPR050327">
    <property type="entry name" value="Proton-linked_MCT"/>
</dbReference>
<feature type="transmembrane region" description="Helical" evidence="4">
    <location>
        <begin position="237"/>
        <end position="258"/>
    </location>
</feature>
<feature type="transmembrane region" description="Helical" evidence="4">
    <location>
        <begin position="501"/>
        <end position="520"/>
    </location>
</feature>
<evidence type="ECO:0000256" key="3">
    <source>
        <dbReference type="SAM" id="MobiDB-lite"/>
    </source>
</evidence>
<dbReference type="Gene3D" id="1.20.1250.20">
    <property type="entry name" value="MFS general substrate transporter like domains"/>
    <property type="match status" value="2"/>
</dbReference>
<feature type="compositionally biased region" description="Low complexity" evidence="3">
    <location>
        <begin position="336"/>
        <end position="367"/>
    </location>
</feature>
<reference evidence="6" key="1">
    <citation type="journal article" date="2020" name="Fungal Divers.">
        <title>Resolving the Mortierellaceae phylogeny through synthesis of multi-gene phylogenetics and phylogenomics.</title>
        <authorList>
            <person name="Vandepol N."/>
            <person name="Liber J."/>
            <person name="Desiro A."/>
            <person name="Na H."/>
            <person name="Kennedy M."/>
            <person name="Barry K."/>
            <person name="Grigoriev I.V."/>
            <person name="Miller A.N."/>
            <person name="O'Donnell K."/>
            <person name="Stajich J.E."/>
            <person name="Bonito G."/>
        </authorList>
    </citation>
    <scope>NUCLEOTIDE SEQUENCE</scope>
    <source>
        <strain evidence="6">BC1065</strain>
    </source>
</reference>
<dbReference type="GO" id="GO:0016020">
    <property type="term" value="C:membrane"/>
    <property type="evidence" value="ECO:0007669"/>
    <property type="project" value="UniProtKB-SubCell"/>
</dbReference>
<dbReference type="PROSITE" id="PS50850">
    <property type="entry name" value="MFS"/>
    <property type="match status" value="1"/>
</dbReference>
<evidence type="ECO:0000313" key="6">
    <source>
        <dbReference type="EMBL" id="KAG0250181.1"/>
    </source>
</evidence>
<feature type="region of interest" description="Disordered" evidence="3">
    <location>
        <begin position="1"/>
        <end position="46"/>
    </location>
</feature>
<feature type="transmembrane region" description="Helical" evidence="4">
    <location>
        <begin position="209"/>
        <end position="231"/>
    </location>
</feature>
<feature type="transmembrane region" description="Helical" evidence="4">
    <location>
        <begin position="177"/>
        <end position="202"/>
    </location>
</feature>
<keyword evidence="4" id="KW-0472">Membrane</keyword>
<comment type="similarity">
    <text evidence="2">Belongs to the major facilitator superfamily. Monocarboxylate porter (TC 2.A.1.13) family.</text>
</comment>
<evidence type="ECO:0000256" key="1">
    <source>
        <dbReference type="ARBA" id="ARBA00004141"/>
    </source>
</evidence>
<organism evidence="6 7">
    <name type="scientific">Actinomortierella ambigua</name>
    <dbReference type="NCBI Taxonomy" id="1343610"/>
    <lineage>
        <taxon>Eukaryota</taxon>
        <taxon>Fungi</taxon>
        <taxon>Fungi incertae sedis</taxon>
        <taxon>Mucoromycota</taxon>
        <taxon>Mortierellomycotina</taxon>
        <taxon>Mortierellomycetes</taxon>
        <taxon>Mortierellales</taxon>
        <taxon>Mortierellaceae</taxon>
        <taxon>Actinomortierella</taxon>
    </lineage>
</organism>
<comment type="caution">
    <text evidence="6">The sequence shown here is derived from an EMBL/GenBank/DDBJ whole genome shotgun (WGS) entry which is preliminary data.</text>
</comment>
<feature type="transmembrane region" description="Helical" evidence="4">
    <location>
        <begin position="436"/>
        <end position="457"/>
    </location>
</feature>
<dbReference type="Pfam" id="PF07690">
    <property type="entry name" value="MFS_1"/>
    <property type="match status" value="1"/>
</dbReference>
<keyword evidence="4" id="KW-1133">Transmembrane helix</keyword>
<evidence type="ECO:0000256" key="4">
    <source>
        <dbReference type="SAM" id="Phobius"/>
    </source>
</evidence>
<protein>
    <recommendedName>
        <fullName evidence="5">Major facilitator superfamily (MFS) profile domain-containing protein</fullName>
    </recommendedName>
</protein>
<evidence type="ECO:0000313" key="7">
    <source>
        <dbReference type="Proteomes" id="UP000807716"/>
    </source>
</evidence>
<dbReference type="InterPro" id="IPR020846">
    <property type="entry name" value="MFS_dom"/>
</dbReference>
<dbReference type="SUPFAM" id="SSF103473">
    <property type="entry name" value="MFS general substrate transporter"/>
    <property type="match status" value="1"/>
</dbReference>
<dbReference type="PANTHER" id="PTHR11360">
    <property type="entry name" value="MONOCARBOXYLATE TRANSPORTER"/>
    <property type="match status" value="1"/>
</dbReference>
<feature type="transmembrane region" description="Helical" evidence="4">
    <location>
        <begin position="595"/>
        <end position="616"/>
    </location>
</feature>
<dbReference type="InterPro" id="IPR011701">
    <property type="entry name" value="MFS"/>
</dbReference>
<proteinExistence type="inferred from homology"/>
<dbReference type="CDD" id="cd17352">
    <property type="entry name" value="MFS_MCT_SLC16"/>
    <property type="match status" value="1"/>
</dbReference>
<dbReference type="OrthoDB" id="2213137at2759"/>
<accession>A0A9P6TXG6</accession>
<dbReference type="Proteomes" id="UP000807716">
    <property type="component" value="Unassembled WGS sequence"/>
</dbReference>
<dbReference type="GO" id="GO:0022857">
    <property type="term" value="F:transmembrane transporter activity"/>
    <property type="evidence" value="ECO:0007669"/>
    <property type="project" value="InterPro"/>
</dbReference>
<feature type="transmembrane region" description="Helical" evidence="4">
    <location>
        <begin position="469"/>
        <end position="489"/>
    </location>
</feature>
<dbReference type="AlphaFoldDB" id="A0A9P6TXG6"/>
<feature type="domain" description="Major facilitator superfamily (MFS) profile" evidence="5">
    <location>
        <begin position="143"/>
        <end position="624"/>
    </location>
</feature>
<dbReference type="PANTHER" id="PTHR11360:SF284">
    <property type="entry name" value="EG:103B4.3 PROTEIN-RELATED"/>
    <property type="match status" value="1"/>
</dbReference>
<evidence type="ECO:0000259" key="5">
    <source>
        <dbReference type="PROSITE" id="PS50850"/>
    </source>
</evidence>
<dbReference type="InterPro" id="IPR036259">
    <property type="entry name" value="MFS_trans_sf"/>
</dbReference>
<feature type="transmembrane region" description="Helical" evidence="4">
    <location>
        <begin position="526"/>
        <end position="548"/>
    </location>
</feature>
<comment type="subcellular location">
    <subcellularLocation>
        <location evidence="1">Membrane</location>
        <topology evidence="1">Multi-pass membrane protein</topology>
    </subcellularLocation>
</comment>
<feature type="compositionally biased region" description="Polar residues" evidence="3">
    <location>
        <begin position="26"/>
        <end position="43"/>
    </location>
</feature>
<feature type="region of interest" description="Disordered" evidence="3">
    <location>
        <begin position="336"/>
        <end position="412"/>
    </location>
</feature>
<feature type="compositionally biased region" description="Low complexity" evidence="3">
    <location>
        <begin position="12"/>
        <end position="25"/>
    </location>
</feature>
<dbReference type="EMBL" id="JAAAJB010000887">
    <property type="protein sequence ID" value="KAG0250181.1"/>
    <property type="molecule type" value="Genomic_DNA"/>
</dbReference>
<keyword evidence="7" id="KW-1185">Reference proteome</keyword>
<feature type="transmembrane region" description="Helical" evidence="4">
    <location>
        <begin position="145"/>
        <end position="165"/>
    </location>
</feature>
<feature type="transmembrane region" description="Helical" evidence="4">
    <location>
        <begin position="270"/>
        <end position="291"/>
    </location>
</feature>
<name>A0A9P6TXG6_9FUNG</name>
<feature type="compositionally biased region" description="Basic and acidic residues" evidence="3">
    <location>
        <begin position="1"/>
        <end position="10"/>
    </location>
</feature>
<feature type="transmembrane region" description="Helical" evidence="4">
    <location>
        <begin position="303"/>
        <end position="323"/>
    </location>
</feature>
<evidence type="ECO:0000256" key="2">
    <source>
        <dbReference type="ARBA" id="ARBA00006727"/>
    </source>
</evidence>
<feature type="transmembrane region" description="Helical" evidence="4">
    <location>
        <begin position="560"/>
        <end position="583"/>
    </location>
</feature>
<gene>
    <name evidence="6" type="ORF">DFQ27_009520</name>
</gene>
<sequence>MHSSLDEKGGHSTAAAAATTTSSSADNDSCSIRSVRTTRSGRSISRHSHALVPQAVMPAASLVDLALGASEVIAHMQVPATTSGAASSSTVDSQASGFSMMHTLQVSSTTTRSEKTASLRRVGSIATAAGNDYDDGFVEGGVQGWLVVLASFMIHSFVFITEYSFGVFEHHYHDVFIGANAFSIAFVGTMGSAATYLCGFFAGVIADRIGYRITCATGTIVMTVSLILASFCRQLWQLYLTQGILFGVGASLAYYPAISVVSHYFVARRGIATGLAVSGVGLGGLILAPLTQFLIERVGTFNTLRVLAAMIFVFCGPASFMIVERKRPALASLALTTSPTSDMPSSTTARLENTKTQSVTSFTQSSTERQKNKDKAAMTTPSSIHSTGSKKRGSGPDQSGHHHDDVVPHTYFDAPTANSRNPPFLAAIRIFKNPQFLCLALSEFTSSIGFLIPLYFMQTYSTFIGLTPSQGALLLGLSNMASCLGRISLGFAADHVSNGKVLLLCVWGTAFSVMVLWTLAKNFTVLLLMALSFGFLGGGFISTLPVVLADTFGTEQIASIIGLLYCSGGLGMLGGTPLAGWLLEMTKPNISYLPSIMTAGASLTASAICVTGWAFFKARDERRALRLGQQEGC</sequence>
<keyword evidence="4" id="KW-0812">Transmembrane</keyword>